<organism evidence="1 2">
    <name type="scientific">Klebsormidium nitens</name>
    <name type="common">Green alga</name>
    <name type="synonym">Ulothrix nitens</name>
    <dbReference type="NCBI Taxonomy" id="105231"/>
    <lineage>
        <taxon>Eukaryota</taxon>
        <taxon>Viridiplantae</taxon>
        <taxon>Streptophyta</taxon>
        <taxon>Klebsormidiophyceae</taxon>
        <taxon>Klebsormidiales</taxon>
        <taxon>Klebsormidiaceae</taxon>
        <taxon>Klebsormidium</taxon>
    </lineage>
</organism>
<sequence length="74" mass="8007">MGLQKGLHLTNHVNTLNLVAQCAQGEAGSLQARARGERVTPQWGVHALTGLPPSEMEQSNQLVAQHVWKAGQQQ</sequence>
<gene>
    <name evidence="1" type="ORF">KFL_002920170</name>
</gene>
<accession>A0A1Y1IBM4</accession>
<evidence type="ECO:0000313" key="1">
    <source>
        <dbReference type="EMBL" id="GAQ86501.1"/>
    </source>
</evidence>
<dbReference type="Proteomes" id="UP000054558">
    <property type="component" value="Unassembled WGS sequence"/>
</dbReference>
<reference evidence="1 2" key="1">
    <citation type="journal article" date="2014" name="Nat. Commun.">
        <title>Klebsormidium flaccidum genome reveals primary factors for plant terrestrial adaptation.</title>
        <authorList>
            <person name="Hori K."/>
            <person name="Maruyama F."/>
            <person name="Fujisawa T."/>
            <person name="Togashi T."/>
            <person name="Yamamoto N."/>
            <person name="Seo M."/>
            <person name="Sato S."/>
            <person name="Yamada T."/>
            <person name="Mori H."/>
            <person name="Tajima N."/>
            <person name="Moriyama T."/>
            <person name="Ikeuchi M."/>
            <person name="Watanabe M."/>
            <person name="Wada H."/>
            <person name="Kobayashi K."/>
            <person name="Saito M."/>
            <person name="Masuda T."/>
            <person name="Sasaki-Sekimoto Y."/>
            <person name="Mashiguchi K."/>
            <person name="Awai K."/>
            <person name="Shimojima M."/>
            <person name="Masuda S."/>
            <person name="Iwai M."/>
            <person name="Nobusawa T."/>
            <person name="Narise T."/>
            <person name="Kondo S."/>
            <person name="Saito H."/>
            <person name="Sato R."/>
            <person name="Murakawa M."/>
            <person name="Ihara Y."/>
            <person name="Oshima-Yamada Y."/>
            <person name="Ohtaka K."/>
            <person name="Satoh M."/>
            <person name="Sonobe K."/>
            <person name="Ishii M."/>
            <person name="Ohtani R."/>
            <person name="Kanamori-Sato M."/>
            <person name="Honoki R."/>
            <person name="Miyazaki D."/>
            <person name="Mochizuki H."/>
            <person name="Umetsu J."/>
            <person name="Higashi K."/>
            <person name="Shibata D."/>
            <person name="Kamiya Y."/>
            <person name="Sato N."/>
            <person name="Nakamura Y."/>
            <person name="Tabata S."/>
            <person name="Ida S."/>
            <person name="Kurokawa K."/>
            <person name="Ohta H."/>
        </authorList>
    </citation>
    <scope>NUCLEOTIDE SEQUENCE [LARGE SCALE GENOMIC DNA]</scope>
    <source>
        <strain evidence="1 2">NIES-2285</strain>
    </source>
</reference>
<dbReference type="EMBL" id="DF237241">
    <property type="protein sequence ID" value="GAQ86501.1"/>
    <property type="molecule type" value="Genomic_DNA"/>
</dbReference>
<proteinExistence type="predicted"/>
<evidence type="ECO:0000313" key="2">
    <source>
        <dbReference type="Proteomes" id="UP000054558"/>
    </source>
</evidence>
<protein>
    <submittedName>
        <fullName evidence="1">Uncharacterized protein</fullName>
    </submittedName>
</protein>
<keyword evidence="2" id="KW-1185">Reference proteome</keyword>
<dbReference type="AlphaFoldDB" id="A0A1Y1IBM4"/>
<name>A0A1Y1IBM4_KLENI</name>